<dbReference type="GO" id="GO:0016813">
    <property type="term" value="F:hydrolase activity, acting on carbon-nitrogen (but not peptide) bonds, in linear amidines"/>
    <property type="evidence" value="ECO:0007669"/>
    <property type="project" value="UniProtKB-ARBA"/>
</dbReference>
<accession>A0A939C1D2</accession>
<dbReference type="GO" id="GO:0046872">
    <property type="term" value="F:metal ion binding"/>
    <property type="evidence" value="ECO:0007669"/>
    <property type="project" value="InterPro"/>
</dbReference>
<name>A0A939C1D2_9ACTN</name>
<comment type="caution">
    <text evidence="1">The sequence shown here is derived from an EMBL/GenBank/DDBJ whole genome shotgun (WGS) entry which is preliminary data.</text>
</comment>
<dbReference type="Pfam" id="PF00491">
    <property type="entry name" value="Arginase"/>
    <property type="match status" value="1"/>
</dbReference>
<dbReference type="Gene3D" id="3.40.800.10">
    <property type="entry name" value="Ureohydrolase domain"/>
    <property type="match status" value="1"/>
</dbReference>
<reference evidence="1" key="1">
    <citation type="submission" date="2021-01" db="EMBL/GenBank/DDBJ databases">
        <title>YIM 132084 draft genome.</title>
        <authorList>
            <person name="An D."/>
        </authorList>
    </citation>
    <scope>NUCLEOTIDE SEQUENCE</scope>
    <source>
        <strain evidence="1">YIM 132084</strain>
    </source>
</reference>
<gene>
    <name evidence="1" type="ORF">JL106_07030</name>
</gene>
<evidence type="ECO:0000313" key="2">
    <source>
        <dbReference type="Proteomes" id="UP000663792"/>
    </source>
</evidence>
<protein>
    <submittedName>
        <fullName evidence="1">Arginase family protein</fullName>
    </submittedName>
</protein>
<dbReference type="SUPFAM" id="SSF52768">
    <property type="entry name" value="Arginase/deacetylase"/>
    <property type="match status" value="1"/>
</dbReference>
<organism evidence="1 2">
    <name type="scientific">Nakamurella leprariae</name>
    <dbReference type="NCBI Taxonomy" id="2803911"/>
    <lineage>
        <taxon>Bacteria</taxon>
        <taxon>Bacillati</taxon>
        <taxon>Actinomycetota</taxon>
        <taxon>Actinomycetes</taxon>
        <taxon>Nakamurellales</taxon>
        <taxon>Nakamurellaceae</taxon>
        <taxon>Nakamurella</taxon>
    </lineage>
</organism>
<dbReference type="EMBL" id="JAERWK010000008">
    <property type="protein sequence ID" value="MBM9467037.1"/>
    <property type="molecule type" value="Genomic_DNA"/>
</dbReference>
<evidence type="ECO:0000313" key="1">
    <source>
        <dbReference type="EMBL" id="MBM9467037.1"/>
    </source>
</evidence>
<dbReference type="AlphaFoldDB" id="A0A939C1D2"/>
<keyword evidence="2" id="KW-1185">Reference proteome</keyword>
<dbReference type="InterPro" id="IPR023696">
    <property type="entry name" value="Ureohydrolase_dom_sf"/>
</dbReference>
<dbReference type="RefSeq" id="WP_205259960.1">
    <property type="nucleotide sequence ID" value="NZ_JAERWK010000008.1"/>
</dbReference>
<dbReference type="InterPro" id="IPR006035">
    <property type="entry name" value="Ureohydrolase"/>
</dbReference>
<dbReference type="Proteomes" id="UP000663792">
    <property type="component" value="Unassembled WGS sequence"/>
</dbReference>
<sequence length="155" mass="15851">MFPVVAGGDCTSLFDPLLGQRDDDWRRDLTVASLAGLGVFERDLRPVAADPAGAGRAAAAHVAAALPDDRPAWWLHVDLDVLDPALFPAQGVPGVPDEPGGLTPEQLQDLVTAALGVPGCAGLSLAIDDPEQDPDDSGAATVIDLVRTASAALLG</sequence>
<proteinExistence type="predicted"/>